<evidence type="ECO:0000313" key="2">
    <source>
        <dbReference type="EMBL" id="QAY72517.1"/>
    </source>
</evidence>
<dbReference type="OrthoDB" id="5061044at2"/>
<evidence type="ECO:0000313" key="3">
    <source>
        <dbReference type="Proteomes" id="UP000291259"/>
    </source>
</evidence>
<protein>
    <submittedName>
        <fullName evidence="2">Uncharacterized protein</fullName>
    </submittedName>
</protein>
<evidence type="ECO:0000256" key="1">
    <source>
        <dbReference type="SAM" id="MobiDB-lite"/>
    </source>
</evidence>
<sequence>MADATPVVYEDVAGRVGEFKRAAIDAYMRTQPYAWSIDGDHYEISSSSTHTKVTRPRADGSGGGDWSSDNFIAEWFTGGAQDEQWGDAFDTIRKRIDGALEGFLDLPDPRELDAHIESCRTVARDLSGSVANTDGKQTGAGRIPGLIGIVERDLGHMAGDMVGKFNEKFVVRLGGVVSGYHGLSIIIGGALSAEQGLWTTARNDVGKIFGTAMTTAKGIAAAGTSPNVPLALDIAGWAVDGLGIFYPGAGPVLEAIGLGLEVVSATVENDDQALIDGTDFESMLGTFEASLAKLSSSIRVEEESLRKNLEANFSNVNADRESYDFAAPPSLVETKHEGATVIAYRPDQVRMISRDHLPAIAEILRSSSAALTDISMSAVFRTHNVGLGPYGPKEAFNDLRWLLYELVKNTAWDVEMGGKDLGYVLDEIEGQEAQIVKDVEQFLAELDGGNPTDPFDAGGYPGNSTRPPRPII</sequence>
<reference evidence="2 3" key="1">
    <citation type="submission" date="2019-01" db="EMBL/GenBank/DDBJ databases">
        <title>Genome sequencing of strain FW100M-8.</title>
        <authorList>
            <person name="Heo J."/>
            <person name="Kim S.-J."/>
            <person name="Kim J.-S."/>
            <person name="Hong S.-B."/>
            <person name="Kwon S.-W."/>
        </authorList>
    </citation>
    <scope>NUCLEOTIDE SEQUENCE [LARGE SCALE GENOMIC DNA]</scope>
    <source>
        <strain evidence="2 3">FW100M-8</strain>
    </source>
</reference>
<dbReference type="RefSeq" id="WP_129188820.1">
    <property type="nucleotide sequence ID" value="NZ_CP035491.1"/>
</dbReference>
<name>A0A4P6FFI2_9MICO</name>
<dbReference type="Proteomes" id="UP000291259">
    <property type="component" value="Chromosome"/>
</dbReference>
<keyword evidence="3" id="KW-1185">Reference proteome</keyword>
<organism evidence="2 3">
    <name type="scientific">Agromyces protaetiae</name>
    <dbReference type="NCBI Taxonomy" id="2509455"/>
    <lineage>
        <taxon>Bacteria</taxon>
        <taxon>Bacillati</taxon>
        <taxon>Actinomycetota</taxon>
        <taxon>Actinomycetes</taxon>
        <taxon>Micrococcales</taxon>
        <taxon>Microbacteriaceae</taxon>
        <taxon>Agromyces</taxon>
    </lineage>
</organism>
<dbReference type="KEGG" id="agf:ET445_03335"/>
<gene>
    <name evidence="2" type="ORF">ET445_03335</name>
</gene>
<dbReference type="EMBL" id="CP035491">
    <property type="protein sequence ID" value="QAY72517.1"/>
    <property type="molecule type" value="Genomic_DNA"/>
</dbReference>
<proteinExistence type="predicted"/>
<feature type="region of interest" description="Disordered" evidence="1">
    <location>
        <begin position="447"/>
        <end position="472"/>
    </location>
</feature>
<accession>A0A4P6FFI2</accession>
<dbReference type="AlphaFoldDB" id="A0A4P6FFI2"/>